<evidence type="ECO:0000256" key="3">
    <source>
        <dbReference type="PROSITE-ProRule" id="PRU00169"/>
    </source>
</evidence>
<dbReference type="AlphaFoldDB" id="A0A2M7UHX8"/>
<evidence type="ECO:0000313" key="6">
    <source>
        <dbReference type="Proteomes" id="UP000231071"/>
    </source>
</evidence>
<dbReference type="InterPro" id="IPR011006">
    <property type="entry name" value="CheY-like_superfamily"/>
</dbReference>
<keyword evidence="2" id="KW-0902">Two-component regulatory system</keyword>
<evidence type="ECO:0000313" key="5">
    <source>
        <dbReference type="EMBL" id="PIZ70821.1"/>
    </source>
</evidence>
<dbReference type="PANTHER" id="PTHR44591">
    <property type="entry name" value="STRESS RESPONSE REGULATOR PROTEIN 1"/>
    <property type="match status" value="1"/>
</dbReference>
<keyword evidence="1 3" id="KW-0597">Phosphoprotein</keyword>
<dbReference type="EMBL" id="PFOI01000034">
    <property type="protein sequence ID" value="PIZ70821.1"/>
    <property type="molecule type" value="Genomic_DNA"/>
</dbReference>
<organism evidence="5 6">
    <name type="scientific">Candidatus Portnoybacteria bacterium CG_4_10_14_0_2_um_filter_39_11</name>
    <dbReference type="NCBI Taxonomy" id="1974797"/>
    <lineage>
        <taxon>Bacteria</taxon>
        <taxon>Candidatus Portnoyibacteriota</taxon>
    </lineage>
</organism>
<proteinExistence type="predicted"/>
<accession>A0A2M7UHX8</accession>
<protein>
    <submittedName>
        <fullName evidence="5">Response regulator</fullName>
    </submittedName>
</protein>
<dbReference type="SMART" id="SM00448">
    <property type="entry name" value="REC"/>
    <property type="match status" value="1"/>
</dbReference>
<dbReference type="Pfam" id="PF00072">
    <property type="entry name" value="Response_reg"/>
    <property type="match status" value="1"/>
</dbReference>
<evidence type="ECO:0000259" key="4">
    <source>
        <dbReference type="PROSITE" id="PS50110"/>
    </source>
</evidence>
<gene>
    <name evidence="5" type="ORF">COY09_01980</name>
</gene>
<sequence length="128" mass="14708">MPEKLTKILIVEDDHYMRKIYSNKLRRARFEVIEAIQGEEGWHKILYEQPDLIILDLILPMKSGFQLLSDIKGNDKTKKIPVIILTNLSQGSDIQKGKDLGADDYLVKTDISLTEVVDKVKMVLAKQR</sequence>
<dbReference type="SUPFAM" id="SSF52172">
    <property type="entry name" value="CheY-like"/>
    <property type="match status" value="1"/>
</dbReference>
<evidence type="ECO:0000256" key="1">
    <source>
        <dbReference type="ARBA" id="ARBA00022553"/>
    </source>
</evidence>
<dbReference type="CDD" id="cd17574">
    <property type="entry name" value="REC_OmpR"/>
    <property type="match status" value="1"/>
</dbReference>
<name>A0A2M7UHX8_9BACT</name>
<comment type="caution">
    <text evidence="5">The sequence shown here is derived from an EMBL/GenBank/DDBJ whole genome shotgun (WGS) entry which is preliminary data.</text>
</comment>
<reference evidence="6" key="1">
    <citation type="submission" date="2017-09" db="EMBL/GenBank/DDBJ databases">
        <title>Depth-based differentiation of microbial function through sediment-hosted aquifers and enrichment of novel symbionts in the deep terrestrial subsurface.</title>
        <authorList>
            <person name="Probst A.J."/>
            <person name="Ladd B."/>
            <person name="Jarett J.K."/>
            <person name="Geller-Mcgrath D.E."/>
            <person name="Sieber C.M.K."/>
            <person name="Emerson J.B."/>
            <person name="Anantharaman K."/>
            <person name="Thomas B.C."/>
            <person name="Malmstrom R."/>
            <person name="Stieglmeier M."/>
            <person name="Klingl A."/>
            <person name="Woyke T."/>
            <person name="Ryan C.M."/>
            <person name="Banfield J.F."/>
        </authorList>
    </citation>
    <scope>NUCLEOTIDE SEQUENCE [LARGE SCALE GENOMIC DNA]</scope>
</reference>
<dbReference type="PROSITE" id="PS50110">
    <property type="entry name" value="RESPONSE_REGULATORY"/>
    <property type="match status" value="1"/>
</dbReference>
<dbReference type="InterPro" id="IPR001789">
    <property type="entry name" value="Sig_transdc_resp-reg_receiver"/>
</dbReference>
<dbReference type="PANTHER" id="PTHR44591:SF14">
    <property type="entry name" value="PROTEIN PILG"/>
    <property type="match status" value="1"/>
</dbReference>
<evidence type="ECO:0000256" key="2">
    <source>
        <dbReference type="ARBA" id="ARBA00023012"/>
    </source>
</evidence>
<dbReference type="Proteomes" id="UP000231071">
    <property type="component" value="Unassembled WGS sequence"/>
</dbReference>
<feature type="domain" description="Response regulatory" evidence="4">
    <location>
        <begin position="7"/>
        <end position="123"/>
    </location>
</feature>
<dbReference type="Gene3D" id="3.40.50.2300">
    <property type="match status" value="1"/>
</dbReference>
<feature type="modified residue" description="4-aspartylphosphate" evidence="3">
    <location>
        <position position="56"/>
    </location>
</feature>
<dbReference type="InterPro" id="IPR050595">
    <property type="entry name" value="Bact_response_regulator"/>
</dbReference>
<dbReference type="GO" id="GO:0000160">
    <property type="term" value="P:phosphorelay signal transduction system"/>
    <property type="evidence" value="ECO:0007669"/>
    <property type="project" value="UniProtKB-KW"/>
</dbReference>